<evidence type="ECO:0000313" key="3">
    <source>
        <dbReference type="Proteomes" id="UP000009229"/>
    </source>
</evidence>
<feature type="domain" description="MPN635 N-terminal" evidence="1">
    <location>
        <begin position="209"/>
        <end position="266"/>
    </location>
</feature>
<name>A0AAU8PLY7_DESK7</name>
<dbReference type="Pfam" id="PF25856">
    <property type="entry name" value="MPN635_N"/>
    <property type="match status" value="1"/>
</dbReference>
<dbReference type="InterPro" id="IPR036890">
    <property type="entry name" value="HATPase_C_sf"/>
</dbReference>
<reference evidence="3" key="1">
    <citation type="submission" date="2011-05" db="EMBL/GenBank/DDBJ databases">
        <title>Complete sequence of Desulfotomaculum kuznetsovii DSM 6115.</title>
        <authorList>
            <person name="Lucas S."/>
            <person name="Han J."/>
            <person name="Lapidus A."/>
            <person name="Cheng J.-F."/>
            <person name="Goodwin L."/>
            <person name="Pitluck S."/>
            <person name="Peters L."/>
            <person name="Mikhailova N."/>
            <person name="Lu M."/>
            <person name="Saunders E."/>
            <person name="Han C."/>
            <person name="Tapia R."/>
            <person name="Land M."/>
            <person name="Hauser L."/>
            <person name="Kyrpides N."/>
            <person name="Ivanova N."/>
            <person name="Pagani I."/>
            <person name="Nazina T."/>
            <person name="Ivanova A."/>
            <person name="Parshina S."/>
            <person name="Kuever J."/>
            <person name="Muyzer G."/>
            <person name="Plugge C."/>
            <person name="Stams A."/>
            <person name="Woyke T."/>
        </authorList>
    </citation>
    <scope>NUCLEOTIDE SEQUENCE [LARGE SCALE GENOMIC DNA]</scope>
    <source>
        <strain evidence="3">DSM 6115 / VKM B-1805 / 17</strain>
    </source>
</reference>
<dbReference type="KEGG" id="dku:Desku_0933"/>
<keyword evidence="3" id="KW-1185">Reference proteome</keyword>
<dbReference type="SUPFAM" id="SSF55874">
    <property type="entry name" value="ATPase domain of HSP90 chaperone/DNA topoisomerase II/histidine kinase"/>
    <property type="match status" value="1"/>
</dbReference>
<dbReference type="Gene3D" id="3.30.565.10">
    <property type="entry name" value="Histidine kinase-like ATPase, C-terminal domain"/>
    <property type="match status" value="1"/>
</dbReference>
<sequence length="482" mass="54754">MAMWSKAARPVKTLPEREVERADVIPDRPFLIMFEQLKLFQERVKTNISSEYVKSWGVVEALREIVQENLDARKKYSCRGRVFWKKGFLVAEDNGPGLRRQDLALGNSGKRGHGELIGQFGEGLKLAALVAAREGRKMYIETAGFTAVPVLEYEPALECQVLVFVLEENDRVIGTKICIEATKEESDAALGLFLEFSAVRKISDRIYLPGGRVYVNGALAAERKDMLFSYDLTGENIRAAQSRDRTVVDDDALLEEVSKVLSTCRKQKVIETLFRIVEKKEAKAYLEGRAHLEPPNGDLVVWKKAMREVFGPRVCLASDPVYDLEAREKGFVVLNSVPWRWEGCFRRLGAKFSYDIAARTRKPRGRVALKDLSREESRNLRWAKKITREVFGGKLPKIMIVSEIPPDGEERVRGCYDHRGVIYLLRDVLTVPEEVLGTLVHEMVHHVTDAPDCTRGFERGWQEVVVKVLLRMYGLPEVEKTA</sequence>
<organism evidence="2 3">
    <name type="scientific">Desulfofundulus kuznetsovii (strain DSM 6115 / VKM B-1805 / 17)</name>
    <name type="common">Desulfotomaculum kuznetsovii</name>
    <dbReference type="NCBI Taxonomy" id="760568"/>
    <lineage>
        <taxon>Bacteria</taxon>
        <taxon>Bacillati</taxon>
        <taxon>Bacillota</taxon>
        <taxon>Clostridia</taxon>
        <taxon>Eubacteriales</taxon>
        <taxon>Peptococcaceae</taxon>
        <taxon>Desulfofundulus</taxon>
    </lineage>
</organism>
<evidence type="ECO:0000313" key="2">
    <source>
        <dbReference type="EMBL" id="AEG14532.1"/>
    </source>
</evidence>
<accession>A0AAU8PLY7</accession>
<dbReference type="EMBL" id="CP002770">
    <property type="protein sequence ID" value="AEG14532.1"/>
    <property type="molecule type" value="Genomic_DNA"/>
</dbReference>
<protein>
    <recommendedName>
        <fullName evidence="1">MPN635 N-terminal domain-containing protein</fullName>
    </recommendedName>
</protein>
<dbReference type="InterPro" id="IPR058987">
    <property type="entry name" value="MPN635_N"/>
</dbReference>
<proteinExistence type="predicted"/>
<dbReference type="AlphaFoldDB" id="A0AAU8PLY7"/>
<dbReference type="Proteomes" id="UP000009229">
    <property type="component" value="Chromosome"/>
</dbReference>
<gene>
    <name evidence="2" type="ordered locus">Desku_0933</name>
</gene>
<evidence type="ECO:0000259" key="1">
    <source>
        <dbReference type="Pfam" id="PF25856"/>
    </source>
</evidence>